<sequence>MPWDYLSEIQKNVLFASIIGDGEITKLYRNSRRINNSYREHYGISQEDYRYWKKDFFPDLLYITPKSQTLRSKSDPLFTKLYPHFYNAEGNKIIPVQLLPLCKNIHFLAILYMDDGTLSITTTINHRKRLIYLTPHIYLYLQNYQHDDLLLLQNHIRDVFKFNFKLSKRKDGYGFILKFTSVQDTYEFLKSISPVTKTCRTMEYKTNWGVRFQLETNKFQQLYPDYKVIASCSSRSKPYSSEEIKILIKLKTQKHTIQQIADHLNRSYWSVVYKTRELRKSGLLK</sequence>
<name>A0ABW4KIB6_9BACI</name>
<dbReference type="EMBL" id="JBHUEO010000022">
    <property type="protein sequence ID" value="MFD1706928.1"/>
    <property type="molecule type" value="Genomic_DNA"/>
</dbReference>
<reference evidence="3" key="1">
    <citation type="journal article" date="2019" name="Int. J. Syst. Evol. Microbiol.">
        <title>The Global Catalogue of Microorganisms (GCM) 10K type strain sequencing project: providing services to taxonomists for standard genome sequencing and annotation.</title>
        <authorList>
            <consortium name="The Broad Institute Genomics Platform"/>
            <consortium name="The Broad Institute Genome Sequencing Center for Infectious Disease"/>
            <person name="Wu L."/>
            <person name="Ma J."/>
        </authorList>
    </citation>
    <scope>NUCLEOTIDE SEQUENCE [LARGE SCALE GENOMIC DNA]</scope>
    <source>
        <strain evidence="3">CGMCC 1.12295</strain>
    </source>
</reference>
<dbReference type="Proteomes" id="UP001597301">
    <property type="component" value="Unassembled WGS sequence"/>
</dbReference>
<keyword evidence="3" id="KW-1185">Reference proteome</keyword>
<evidence type="ECO:0000313" key="2">
    <source>
        <dbReference type="EMBL" id="MFD1706928.1"/>
    </source>
</evidence>
<evidence type="ECO:0000259" key="1">
    <source>
        <dbReference type="Pfam" id="PF03161"/>
    </source>
</evidence>
<gene>
    <name evidence="2" type="ORF">ACFSCZ_09320</name>
</gene>
<accession>A0ABW4KIB6</accession>
<dbReference type="Pfam" id="PF03161">
    <property type="entry name" value="LAGLIDADG_2"/>
    <property type="match status" value="1"/>
</dbReference>
<dbReference type="Gene3D" id="3.10.28.10">
    <property type="entry name" value="Homing endonucleases"/>
    <property type="match status" value="1"/>
</dbReference>
<keyword evidence="2" id="KW-0540">Nuclease</keyword>
<feature type="domain" description="Homing endonuclease LAGLIDADG" evidence="1">
    <location>
        <begin position="12"/>
        <end position="181"/>
    </location>
</feature>
<evidence type="ECO:0000313" key="3">
    <source>
        <dbReference type="Proteomes" id="UP001597301"/>
    </source>
</evidence>
<keyword evidence="2" id="KW-0378">Hydrolase</keyword>
<protein>
    <submittedName>
        <fullName evidence="2">DNA endonuclease</fullName>
    </submittedName>
</protein>
<proteinExistence type="predicted"/>
<dbReference type="InterPro" id="IPR004860">
    <property type="entry name" value="LAGLIDADG_dom"/>
</dbReference>
<dbReference type="SUPFAM" id="SSF55608">
    <property type="entry name" value="Homing endonucleases"/>
    <property type="match status" value="1"/>
</dbReference>
<dbReference type="RefSeq" id="WP_380773646.1">
    <property type="nucleotide sequence ID" value="NZ_JBHUEO010000022.1"/>
</dbReference>
<keyword evidence="2" id="KW-0255">Endonuclease</keyword>
<dbReference type="GO" id="GO:0004519">
    <property type="term" value="F:endonuclease activity"/>
    <property type="evidence" value="ECO:0007669"/>
    <property type="project" value="UniProtKB-KW"/>
</dbReference>
<organism evidence="2 3">
    <name type="scientific">Siminovitchia sediminis</name>
    <dbReference type="NCBI Taxonomy" id="1274353"/>
    <lineage>
        <taxon>Bacteria</taxon>
        <taxon>Bacillati</taxon>
        <taxon>Bacillota</taxon>
        <taxon>Bacilli</taxon>
        <taxon>Bacillales</taxon>
        <taxon>Bacillaceae</taxon>
        <taxon>Siminovitchia</taxon>
    </lineage>
</organism>
<comment type="caution">
    <text evidence="2">The sequence shown here is derived from an EMBL/GenBank/DDBJ whole genome shotgun (WGS) entry which is preliminary data.</text>
</comment>
<dbReference type="InterPro" id="IPR027434">
    <property type="entry name" value="Homing_endonucl"/>
</dbReference>